<organism evidence="2 3">
    <name type="scientific">Candidatus Nomurabacteria bacterium RIFCSPHIGHO2_01_FULL_42_16</name>
    <dbReference type="NCBI Taxonomy" id="1801743"/>
    <lineage>
        <taxon>Bacteria</taxon>
        <taxon>Candidatus Nomuraibacteriota</taxon>
    </lineage>
</organism>
<comment type="caution">
    <text evidence="2">The sequence shown here is derived from an EMBL/GenBank/DDBJ whole genome shotgun (WGS) entry which is preliminary data.</text>
</comment>
<sequence>MQSIKKSKIISLTLINKYMELQKNKFALAAGGVMGIVYVVCAIFVALWPNFAMQLFGWLIHLVNVDKFAGDVQITASGFIIGLLQAVIYTYIVAYLFASLHNRFMSGNKQQ</sequence>
<dbReference type="Pfam" id="PF18926">
    <property type="entry name" value="DUF5676"/>
    <property type="match status" value="1"/>
</dbReference>
<keyword evidence="1" id="KW-0472">Membrane</keyword>
<keyword evidence="1" id="KW-0812">Transmembrane</keyword>
<dbReference type="InterPro" id="IPR044020">
    <property type="entry name" value="DUF5676"/>
</dbReference>
<name>A0A1F6VH45_9BACT</name>
<feature type="transmembrane region" description="Helical" evidence="1">
    <location>
        <begin position="74"/>
        <end position="98"/>
    </location>
</feature>
<evidence type="ECO:0000313" key="3">
    <source>
        <dbReference type="Proteomes" id="UP000178059"/>
    </source>
</evidence>
<feature type="transmembrane region" description="Helical" evidence="1">
    <location>
        <begin position="26"/>
        <end position="48"/>
    </location>
</feature>
<evidence type="ECO:0000256" key="1">
    <source>
        <dbReference type="SAM" id="Phobius"/>
    </source>
</evidence>
<gene>
    <name evidence="2" type="ORF">A2824_02915</name>
</gene>
<evidence type="ECO:0000313" key="2">
    <source>
        <dbReference type="EMBL" id="OGI68971.1"/>
    </source>
</evidence>
<dbReference type="Proteomes" id="UP000178059">
    <property type="component" value="Unassembled WGS sequence"/>
</dbReference>
<proteinExistence type="predicted"/>
<evidence type="ECO:0008006" key="4">
    <source>
        <dbReference type="Google" id="ProtNLM"/>
    </source>
</evidence>
<reference evidence="2 3" key="1">
    <citation type="journal article" date="2016" name="Nat. Commun.">
        <title>Thousands of microbial genomes shed light on interconnected biogeochemical processes in an aquifer system.</title>
        <authorList>
            <person name="Anantharaman K."/>
            <person name="Brown C.T."/>
            <person name="Hug L.A."/>
            <person name="Sharon I."/>
            <person name="Castelle C.J."/>
            <person name="Probst A.J."/>
            <person name="Thomas B.C."/>
            <person name="Singh A."/>
            <person name="Wilkins M.J."/>
            <person name="Karaoz U."/>
            <person name="Brodie E.L."/>
            <person name="Williams K.H."/>
            <person name="Hubbard S.S."/>
            <person name="Banfield J.F."/>
        </authorList>
    </citation>
    <scope>NUCLEOTIDE SEQUENCE [LARGE SCALE GENOMIC DNA]</scope>
</reference>
<dbReference type="AlphaFoldDB" id="A0A1F6VH45"/>
<protein>
    <recommendedName>
        <fullName evidence="4">DUF2062 domain-containing protein</fullName>
    </recommendedName>
</protein>
<dbReference type="EMBL" id="MFTT01000036">
    <property type="protein sequence ID" value="OGI68971.1"/>
    <property type="molecule type" value="Genomic_DNA"/>
</dbReference>
<dbReference type="STRING" id="1801743.A2824_02915"/>
<keyword evidence="1" id="KW-1133">Transmembrane helix</keyword>
<accession>A0A1F6VH45</accession>